<evidence type="ECO:0000313" key="7">
    <source>
        <dbReference type="EMBL" id="MEZ0450806.1"/>
    </source>
</evidence>
<dbReference type="RefSeq" id="WP_370481292.1">
    <property type="nucleotide sequence ID" value="NZ_JBEOQA010000001.1"/>
</dbReference>
<keyword evidence="4" id="KW-0804">Transcription</keyword>
<dbReference type="CDD" id="cd06171">
    <property type="entry name" value="Sigma70_r4"/>
    <property type="match status" value="1"/>
</dbReference>
<dbReference type="SUPFAM" id="SSF88659">
    <property type="entry name" value="Sigma3 and sigma4 domains of RNA polymerase sigma factors"/>
    <property type="match status" value="1"/>
</dbReference>
<dbReference type="Pfam" id="PF08281">
    <property type="entry name" value="Sigma70_r4_2"/>
    <property type="match status" value="1"/>
</dbReference>
<gene>
    <name evidence="7" type="ORF">ABTW24_04280</name>
</gene>
<dbReference type="SUPFAM" id="SSF88946">
    <property type="entry name" value="Sigma2 domain of RNA polymerase sigma factors"/>
    <property type="match status" value="1"/>
</dbReference>
<comment type="caution">
    <text evidence="7">The sequence shown here is derived from an EMBL/GenBank/DDBJ whole genome shotgun (WGS) entry which is preliminary data.</text>
</comment>
<dbReference type="InterPro" id="IPR007627">
    <property type="entry name" value="RNA_pol_sigma70_r2"/>
</dbReference>
<dbReference type="InterPro" id="IPR014327">
    <property type="entry name" value="RNA_pol_sigma70_bacteroid"/>
</dbReference>
<evidence type="ECO:0000259" key="5">
    <source>
        <dbReference type="Pfam" id="PF04542"/>
    </source>
</evidence>
<dbReference type="PANTHER" id="PTHR43133">
    <property type="entry name" value="RNA POLYMERASE ECF-TYPE SIGMA FACTO"/>
    <property type="match status" value="1"/>
</dbReference>
<comment type="similarity">
    <text evidence="1">Belongs to the sigma-70 factor family. ECF subfamily.</text>
</comment>
<evidence type="ECO:0000256" key="3">
    <source>
        <dbReference type="ARBA" id="ARBA00023082"/>
    </source>
</evidence>
<dbReference type="InterPro" id="IPR013249">
    <property type="entry name" value="RNA_pol_sigma70_r4_t2"/>
</dbReference>
<protein>
    <submittedName>
        <fullName evidence="7">RNA polymerase sigma-70 factor</fullName>
    </submittedName>
</protein>
<dbReference type="Gene3D" id="1.10.1740.10">
    <property type="match status" value="1"/>
</dbReference>
<keyword evidence="2" id="KW-0805">Transcription regulation</keyword>
<dbReference type="InterPro" id="IPR013324">
    <property type="entry name" value="RNA_pol_sigma_r3/r4-like"/>
</dbReference>
<evidence type="ECO:0000256" key="1">
    <source>
        <dbReference type="ARBA" id="ARBA00010641"/>
    </source>
</evidence>
<keyword evidence="3" id="KW-0731">Sigma factor</keyword>
<feature type="domain" description="RNA polymerase sigma-70 region 2" evidence="5">
    <location>
        <begin position="48"/>
        <end position="104"/>
    </location>
</feature>
<dbReference type="EMBL" id="JBEOQB010000001">
    <property type="protein sequence ID" value="MEZ0450806.1"/>
    <property type="molecule type" value="Genomic_DNA"/>
</dbReference>
<evidence type="ECO:0000313" key="8">
    <source>
        <dbReference type="Proteomes" id="UP001566204"/>
    </source>
</evidence>
<dbReference type="PANTHER" id="PTHR43133:SF46">
    <property type="entry name" value="RNA POLYMERASE SIGMA-70 FACTOR ECF SUBFAMILY"/>
    <property type="match status" value="1"/>
</dbReference>
<dbReference type="NCBIfam" id="TIGR02985">
    <property type="entry name" value="Sig70_bacteroi1"/>
    <property type="match status" value="1"/>
</dbReference>
<evidence type="ECO:0000256" key="4">
    <source>
        <dbReference type="ARBA" id="ARBA00023163"/>
    </source>
</evidence>
<organism evidence="7 8">
    <name type="scientific">Sphingobacterium thalpophilum</name>
    <dbReference type="NCBI Taxonomy" id="259"/>
    <lineage>
        <taxon>Bacteria</taxon>
        <taxon>Pseudomonadati</taxon>
        <taxon>Bacteroidota</taxon>
        <taxon>Sphingobacteriia</taxon>
        <taxon>Sphingobacteriales</taxon>
        <taxon>Sphingobacteriaceae</taxon>
        <taxon>Sphingobacterium</taxon>
    </lineage>
</organism>
<dbReference type="InterPro" id="IPR036388">
    <property type="entry name" value="WH-like_DNA-bd_sf"/>
</dbReference>
<evidence type="ECO:0000256" key="2">
    <source>
        <dbReference type="ARBA" id="ARBA00023015"/>
    </source>
</evidence>
<dbReference type="InterPro" id="IPR014284">
    <property type="entry name" value="RNA_pol_sigma-70_dom"/>
</dbReference>
<dbReference type="Gene3D" id="1.10.10.10">
    <property type="entry name" value="Winged helix-like DNA-binding domain superfamily/Winged helix DNA-binding domain"/>
    <property type="match status" value="1"/>
</dbReference>
<dbReference type="InterPro" id="IPR013325">
    <property type="entry name" value="RNA_pol_sigma_r2"/>
</dbReference>
<dbReference type="Pfam" id="PF04542">
    <property type="entry name" value="Sigma70_r2"/>
    <property type="match status" value="1"/>
</dbReference>
<dbReference type="NCBIfam" id="TIGR02937">
    <property type="entry name" value="sigma70-ECF"/>
    <property type="match status" value="1"/>
</dbReference>
<keyword evidence="8" id="KW-1185">Reference proteome</keyword>
<name>A0ABV4H8J4_9SPHI</name>
<reference evidence="7 8" key="1">
    <citation type="submission" date="2024-06" db="EMBL/GenBank/DDBJ databases">
        <title>Soil Sphingobacterium thalpophilum.</title>
        <authorList>
            <person name="Yang J."/>
            <person name="Li J."/>
        </authorList>
    </citation>
    <scope>NUCLEOTIDE SEQUENCE [LARGE SCALE GENOMIC DNA]</scope>
    <source>
        <strain evidence="7 8">22g91tb</strain>
    </source>
</reference>
<sequence>MMKIVHSNYLSDPEKKDPPFDNALLLNALAGGSIAAFERIYSRFWHKMYIVAYNILRNKEACEDIVQDIFSQLWNRRAYLDIRNLESYLITAVRFQVFRSINEQKCRNNLVLTLTKLPADFFEQGHLYQEIEEALQQGIEQLPEKCSKIFYLSRKEQLSNKEIAKQLNISVKTVENQITIAIKKLRKYLSPWTMPVLLSTILNLFN</sequence>
<accession>A0ABV4H8J4</accession>
<evidence type="ECO:0000259" key="6">
    <source>
        <dbReference type="Pfam" id="PF08281"/>
    </source>
</evidence>
<dbReference type="InterPro" id="IPR039425">
    <property type="entry name" value="RNA_pol_sigma-70-like"/>
</dbReference>
<dbReference type="Proteomes" id="UP001566204">
    <property type="component" value="Unassembled WGS sequence"/>
</dbReference>
<feature type="domain" description="RNA polymerase sigma factor 70 region 4 type 2" evidence="6">
    <location>
        <begin position="133"/>
        <end position="185"/>
    </location>
</feature>
<proteinExistence type="inferred from homology"/>